<dbReference type="InterPro" id="IPR015421">
    <property type="entry name" value="PyrdxlP-dep_Trfase_major"/>
</dbReference>
<evidence type="ECO:0000256" key="7">
    <source>
        <dbReference type="SAM" id="MobiDB-lite"/>
    </source>
</evidence>
<dbReference type="PIRSF" id="PIRSF001434">
    <property type="entry name" value="CGS"/>
    <property type="match status" value="1"/>
</dbReference>
<evidence type="ECO:0000256" key="6">
    <source>
        <dbReference type="RuleBase" id="RU362118"/>
    </source>
</evidence>
<dbReference type="InterPro" id="IPR006235">
    <property type="entry name" value="OAc-hSer/O-AcSer_sulfhydrylase"/>
</dbReference>
<dbReference type="InterPro" id="IPR015422">
    <property type="entry name" value="PyrdxlP-dep_Trfase_small"/>
</dbReference>
<dbReference type="Proteomes" id="UP000033774">
    <property type="component" value="Unassembled WGS sequence"/>
</dbReference>
<dbReference type="PANTHER" id="PTHR43797:SF2">
    <property type="entry name" value="HOMOCYSTEINE_CYSTEINE SYNTHASE"/>
    <property type="match status" value="1"/>
</dbReference>
<evidence type="ECO:0000256" key="1">
    <source>
        <dbReference type="ARBA" id="ARBA00001933"/>
    </source>
</evidence>
<dbReference type="EMBL" id="LAJY01000262">
    <property type="protein sequence ID" value="KJV09538.1"/>
    <property type="molecule type" value="Genomic_DNA"/>
</dbReference>
<evidence type="ECO:0000256" key="3">
    <source>
        <dbReference type="ARBA" id="ARBA00022679"/>
    </source>
</evidence>
<dbReference type="GO" id="GO:0003961">
    <property type="term" value="F:O-acetylhomoserine aminocarboxypropyltransferase activity"/>
    <property type="evidence" value="ECO:0007669"/>
    <property type="project" value="UniProtKB-EC"/>
</dbReference>
<dbReference type="GO" id="GO:0030170">
    <property type="term" value="F:pyridoxal phosphate binding"/>
    <property type="evidence" value="ECO:0007669"/>
    <property type="project" value="InterPro"/>
</dbReference>
<keyword evidence="4 5" id="KW-0663">Pyridoxal phosphate</keyword>
<dbReference type="Gene3D" id="3.90.1150.10">
    <property type="entry name" value="Aspartate Aminotransferase, domain 1"/>
    <property type="match status" value="1"/>
</dbReference>
<dbReference type="CDD" id="cd00614">
    <property type="entry name" value="CGS_like"/>
    <property type="match status" value="1"/>
</dbReference>
<feature type="modified residue" description="N6-(pyridoxal phosphate)lysine" evidence="5">
    <location>
        <position position="209"/>
    </location>
</feature>
<comment type="caution">
    <text evidence="8">The sequence shown here is derived from an EMBL/GenBank/DDBJ whole genome shotgun (WGS) entry which is preliminary data.</text>
</comment>
<dbReference type="PATRIC" id="fig|552518.3.peg.1631"/>
<dbReference type="RefSeq" id="WP_045775858.1">
    <property type="nucleotide sequence ID" value="NZ_LAJY01000262.1"/>
</dbReference>
<name>A0A0F3ISI8_9PROT</name>
<evidence type="ECO:0000256" key="2">
    <source>
        <dbReference type="ARBA" id="ARBA00009077"/>
    </source>
</evidence>
<dbReference type="Pfam" id="PF01053">
    <property type="entry name" value="Cys_Met_Meta_PP"/>
    <property type="match status" value="1"/>
</dbReference>
<dbReference type="OrthoDB" id="9790858at2"/>
<comment type="cofactor">
    <cofactor evidence="1 6">
        <name>pyridoxal 5'-phosphate</name>
        <dbReference type="ChEBI" id="CHEBI:597326"/>
    </cofactor>
</comment>
<sequence length="429" mass="45497">MPHRKPGFETRAIHAGGAPDPTTGARVTPIYQTTAYVFDSTDHAASLFNLQTYGYIYSRLTNPTVAALEERIASLEGGRGATAAASGHAAQLMALFPLMSPGDEVVVSNKLYGGSVTQFSRTFKKFGWQAIFVDADDPENFRHAATEKTKAFFVESLANPGGVITDLEAVARVAEGVGVPLIVDNTMATPYLCRPIDYGATLVCHSTTKFLSGHGTAMGGAIVDSGSFDWSATPGRFPSLAEPEPAYHGLRFHETFGDLAFTIYGHAISLRDLGATMAPMNAFLTMTGIETLALRMERHCANAQKVAEFLAAHAAVAWVNYAGLPGNKYHALAARYLPKGAGSVFTFGVKGGYEAGVKIVEGVELISHLANIGDVRSLIIHPASTTHRQLSDDQRVTAGAGPDVLRLSVGLESVDDIIADLAQALAKLG</sequence>
<feature type="region of interest" description="Disordered" evidence="7">
    <location>
        <begin position="1"/>
        <end position="21"/>
    </location>
</feature>
<organism evidence="8 9">
    <name type="scientific">Elstera litoralis</name>
    <dbReference type="NCBI Taxonomy" id="552518"/>
    <lineage>
        <taxon>Bacteria</taxon>
        <taxon>Pseudomonadati</taxon>
        <taxon>Pseudomonadota</taxon>
        <taxon>Alphaproteobacteria</taxon>
        <taxon>Rhodospirillales</taxon>
        <taxon>Rhodospirillaceae</taxon>
        <taxon>Elstera</taxon>
    </lineage>
</organism>
<dbReference type="GO" id="GO:0006535">
    <property type="term" value="P:cysteine biosynthetic process from serine"/>
    <property type="evidence" value="ECO:0007669"/>
    <property type="project" value="TreeGrafter"/>
</dbReference>
<comment type="similarity">
    <text evidence="2 6">Belongs to the trans-sulfuration enzymes family.</text>
</comment>
<reference evidence="8 9" key="1">
    <citation type="submission" date="2015-03" db="EMBL/GenBank/DDBJ databases">
        <title>Draft genome sequence of Elstera litoralis.</title>
        <authorList>
            <person name="Rahalkar M.C."/>
            <person name="Dhakephalkar P.K."/>
            <person name="Pore S.D."/>
            <person name="Arora P."/>
            <person name="Kapse N.G."/>
            <person name="Pandit P.S."/>
        </authorList>
    </citation>
    <scope>NUCLEOTIDE SEQUENCE [LARGE SCALE GENOMIC DNA]</scope>
    <source>
        <strain evidence="8 9">Dia-1</strain>
    </source>
</reference>
<keyword evidence="3 8" id="KW-0808">Transferase</keyword>
<dbReference type="GO" id="GO:0071269">
    <property type="term" value="P:L-homocysteine biosynthetic process"/>
    <property type="evidence" value="ECO:0007669"/>
    <property type="project" value="TreeGrafter"/>
</dbReference>
<dbReference type="NCBIfam" id="NF004650">
    <property type="entry name" value="PRK05994.1"/>
    <property type="match status" value="1"/>
</dbReference>
<accession>A0A0F3ISI8</accession>
<dbReference type="SUPFAM" id="SSF53383">
    <property type="entry name" value="PLP-dependent transferases"/>
    <property type="match status" value="1"/>
</dbReference>
<dbReference type="GO" id="GO:0005737">
    <property type="term" value="C:cytoplasm"/>
    <property type="evidence" value="ECO:0007669"/>
    <property type="project" value="TreeGrafter"/>
</dbReference>
<feature type="compositionally biased region" description="Basic and acidic residues" evidence="7">
    <location>
        <begin position="1"/>
        <end position="12"/>
    </location>
</feature>
<dbReference type="Gene3D" id="3.40.640.10">
    <property type="entry name" value="Type I PLP-dependent aspartate aminotransferase-like (Major domain)"/>
    <property type="match status" value="1"/>
</dbReference>
<dbReference type="PANTHER" id="PTHR43797">
    <property type="entry name" value="HOMOCYSTEINE/CYSTEINE SYNTHASE"/>
    <property type="match status" value="1"/>
</dbReference>
<dbReference type="AlphaFoldDB" id="A0A0F3ISI8"/>
<proteinExistence type="inferred from homology"/>
<dbReference type="FunFam" id="3.40.640.10:FF:000035">
    <property type="entry name" value="O-succinylhomoserine sulfhydrylase"/>
    <property type="match status" value="1"/>
</dbReference>
<evidence type="ECO:0000313" key="8">
    <source>
        <dbReference type="EMBL" id="KJV09538.1"/>
    </source>
</evidence>
<protein>
    <submittedName>
        <fullName evidence="8">O-acetylhomoserine aminocarboxypropyltransferase</fullName>
        <ecNumber evidence="8">2.5.1.49</ecNumber>
    </submittedName>
</protein>
<dbReference type="InterPro" id="IPR000277">
    <property type="entry name" value="Cys/Met-Metab_PyrdxlP-dep_enz"/>
</dbReference>
<gene>
    <name evidence="8" type="ORF">VZ95_10865</name>
</gene>
<dbReference type="GO" id="GO:0019346">
    <property type="term" value="P:transsulfuration"/>
    <property type="evidence" value="ECO:0007669"/>
    <property type="project" value="InterPro"/>
</dbReference>
<dbReference type="NCBIfam" id="TIGR01326">
    <property type="entry name" value="OAH_OAS_sulfhy"/>
    <property type="match status" value="1"/>
</dbReference>
<dbReference type="GO" id="GO:0004124">
    <property type="term" value="F:cysteine synthase activity"/>
    <property type="evidence" value="ECO:0007669"/>
    <property type="project" value="TreeGrafter"/>
</dbReference>
<evidence type="ECO:0000256" key="5">
    <source>
        <dbReference type="PIRSR" id="PIRSR001434-2"/>
    </source>
</evidence>
<evidence type="ECO:0000313" key="9">
    <source>
        <dbReference type="Proteomes" id="UP000033774"/>
    </source>
</evidence>
<keyword evidence="9" id="KW-1185">Reference proteome</keyword>
<dbReference type="InterPro" id="IPR015424">
    <property type="entry name" value="PyrdxlP-dep_Trfase"/>
</dbReference>
<evidence type="ECO:0000256" key="4">
    <source>
        <dbReference type="ARBA" id="ARBA00022898"/>
    </source>
</evidence>
<dbReference type="EC" id="2.5.1.49" evidence="8"/>